<evidence type="ECO:0000256" key="1">
    <source>
        <dbReference type="SAM" id="MobiDB-lite"/>
    </source>
</evidence>
<dbReference type="NCBIfam" id="NF041390">
    <property type="entry name" value="TadE_Rv3655c"/>
    <property type="match status" value="1"/>
</dbReference>
<dbReference type="InterPro" id="IPR049790">
    <property type="entry name" value="Rv3655c/TadE"/>
</dbReference>
<name>A0AAE3ZB70_9ACTN</name>
<protein>
    <recommendedName>
        <fullName evidence="4">TadE-like protein</fullName>
    </recommendedName>
</protein>
<evidence type="ECO:0000313" key="2">
    <source>
        <dbReference type="EMBL" id="MDR7301713.1"/>
    </source>
</evidence>
<gene>
    <name evidence="2" type="ORF">JOF55_001894</name>
</gene>
<dbReference type="RefSeq" id="WP_310272599.1">
    <property type="nucleotide sequence ID" value="NZ_JAVDXW010000001.1"/>
</dbReference>
<comment type="caution">
    <text evidence="2">The sequence shown here is derived from an EMBL/GenBank/DDBJ whole genome shotgun (WGS) entry which is preliminary data.</text>
</comment>
<feature type="region of interest" description="Disordered" evidence="1">
    <location>
        <begin position="103"/>
        <end position="128"/>
    </location>
</feature>
<proteinExistence type="predicted"/>
<evidence type="ECO:0000313" key="3">
    <source>
        <dbReference type="Proteomes" id="UP001180845"/>
    </source>
</evidence>
<dbReference type="AlphaFoldDB" id="A0AAE3ZB70"/>
<reference evidence="2" key="1">
    <citation type="submission" date="2023-07" db="EMBL/GenBank/DDBJ databases">
        <title>Sequencing the genomes of 1000 actinobacteria strains.</title>
        <authorList>
            <person name="Klenk H.-P."/>
        </authorList>
    </citation>
    <scope>NUCLEOTIDE SEQUENCE</scope>
    <source>
        <strain evidence="2">DSM 45977</strain>
    </source>
</reference>
<organism evidence="2 3">
    <name type="scientific">Haloactinomyces albus</name>
    <dbReference type="NCBI Taxonomy" id="1352928"/>
    <lineage>
        <taxon>Bacteria</taxon>
        <taxon>Bacillati</taxon>
        <taxon>Actinomycetota</taxon>
        <taxon>Actinomycetes</taxon>
        <taxon>Actinopolysporales</taxon>
        <taxon>Actinopolysporaceae</taxon>
        <taxon>Haloactinomyces</taxon>
    </lineage>
</organism>
<dbReference type="EMBL" id="JAVDXW010000001">
    <property type="protein sequence ID" value="MDR7301713.1"/>
    <property type="molecule type" value="Genomic_DNA"/>
</dbReference>
<sequence>MTVEAALGVCSIVAAFALALAGMSVLIGQLRCTDAAIEAARLVARGERDRAREVARRIAPDGARVHVTVRGDEITTRVTVRPAGGLLPEQWLTGRAFAVMEPGRATAPASSAEPAVPPEGHNARAVPR</sequence>
<accession>A0AAE3ZB70</accession>
<evidence type="ECO:0008006" key="4">
    <source>
        <dbReference type="Google" id="ProtNLM"/>
    </source>
</evidence>
<dbReference type="Proteomes" id="UP001180845">
    <property type="component" value="Unassembled WGS sequence"/>
</dbReference>
<keyword evidence="3" id="KW-1185">Reference proteome</keyword>